<evidence type="ECO:0000313" key="2">
    <source>
        <dbReference type="EMBL" id="SHK84463.1"/>
    </source>
</evidence>
<evidence type="ECO:0000313" key="3">
    <source>
        <dbReference type="Proteomes" id="UP000184120"/>
    </source>
</evidence>
<keyword evidence="4" id="KW-1185">Reference proteome</keyword>
<reference evidence="3" key="3">
    <citation type="submission" date="2016-11" db="EMBL/GenBank/DDBJ databases">
        <authorList>
            <person name="Varghese N."/>
            <person name="Submissions S."/>
        </authorList>
    </citation>
    <scope>NUCLEOTIDE SEQUENCE [LARGE SCALE GENOMIC DNA]</scope>
    <source>
        <strain evidence="3">DSM 27989</strain>
    </source>
</reference>
<dbReference type="STRING" id="1434701.SAMN05443634_10425"/>
<dbReference type="RefSeq" id="WP_072930396.1">
    <property type="nucleotide sequence ID" value="NZ_BMFL01000002.1"/>
</dbReference>
<dbReference type="EMBL" id="BMFL01000002">
    <property type="protein sequence ID" value="GGE90070.1"/>
    <property type="molecule type" value="Genomic_DNA"/>
</dbReference>
<dbReference type="Proteomes" id="UP000184120">
    <property type="component" value="Unassembled WGS sequence"/>
</dbReference>
<evidence type="ECO:0000313" key="1">
    <source>
        <dbReference type="EMBL" id="GGE90070.1"/>
    </source>
</evidence>
<organism evidence="2 3">
    <name type="scientific">Chishuiella changwenlii</name>
    <dbReference type="NCBI Taxonomy" id="1434701"/>
    <lineage>
        <taxon>Bacteria</taxon>
        <taxon>Pseudomonadati</taxon>
        <taxon>Bacteroidota</taxon>
        <taxon>Flavobacteriia</taxon>
        <taxon>Flavobacteriales</taxon>
        <taxon>Weeksellaceae</taxon>
        <taxon>Chishuiella</taxon>
    </lineage>
</organism>
<dbReference type="EMBL" id="FRBH01000004">
    <property type="protein sequence ID" value="SHK84463.1"/>
    <property type="molecule type" value="Genomic_DNA"/>
</dbReference>
<dbReference type="OrthoDB" id="1451807at2"/>
<dbReference type="Proteomes" id="UP000650994">
    <property type="component" value="Unassembled WGS sequence"/>
</dbReference>
<accession>A0A1M6VSH5</accession>
<reference evidence="4" key="4">
    <citation type="journal article" date="2019" name="Int. J. Syst. Evol. Microbiol.">
        <title>The Global Catalogue of Microorganisms (GCM) 10K type strain sequencing project: providing services to taxonomists for standard genome sequencing and annotation.</title>
        <authorList>
            <consortium name="The Broad Institute Genomics Platform"/>
            <consortium name="The Broad Institute Genome Sequencing Center for Infectious Disease"/>
            <person name="Wu L."/>
            <person name="Ma J."/>
        </authorList>
    </citation>
    <scope>NUCLEOTIDE SEQUENCE [LARGE SCALE GENOMIC DNA]</scope>
    <source>
        <strain evidence="4">CGMCC 1.12707</strain>
    </source>
</reference>
<evidence type="ECO:0000313" key="4">
    <source>
        <dbReference type="Proteomes" id="UP000650994"/>
    </source>
</evidence>
<reference evidence="2" key="2">
    <citation type="submission" date="2016-11" db="EMBL/GenBank/DDBJ databases">
        <authorList>
            <person name="Jaros S."/>
            <person name="Januszkiewicz K."/>
            <person name="Wedrychowicz H."/>
        </authorList>
    </citation>
    <scope>NUCLEOTIDE SEQUENCE [LARGE SCALE GENOMIC DNA]</scope>
    <source>
        <strain evidence="2">DSM 27989</strain>
    </source>
</reference>
<name>A0A1M6VSH5_9FLAO</name>
<sequence>MSLKNFNDWVTKLNLLDFSSVEKENKIIQITDLNRFIECYDPSLEIIDCINYDFCIIGKNNLEKEVILTDISNVNNTIEKSRNKNKESWFVLVNDKLDAALKSIIKTIEDHQINKNYDKVFVFNFFQSSIYEIK</sequence>
<proteinExistence type="predicted"/>
<reference evidence="1" key="5">
    <citation type="submission" date="2024-05" db="EMBL/GenBank/DDBJ databases">
        <authorList>
            <person name="Sun Q."/>
            <person name="Zhou Y."/>
        </authorList>
    </citation>
    <scope>NUCLEOTIDE SEQUENCE</scope>
    <source>
        <strain evidence="1">CGMCC 1.12707</strain>
    </source>
</reference>
<protein>
    <submittedName>
        <fullName evidence="2">Uncharacterized protein</fullName>
    </submittedName>
</protein>
<dbReference type="AlphaFoldDB" id="A0A1M6VSH5"/>
<reference evidence="1" key="1">
    <citation type="journal article" date="2014" name="Int. J. Syst. Evol. Microbiol.">
        <title>Complete genome of a new Firmicutes species belonging to the dominant human colonic microbiota ('Ruminococcus bicirculans') reveals two chromosomes and a selective capacity to utilize plant glucans.</title>
        <authorList>
            <consortium name="NISC Comparative Sequencing Program"/>
            <person name="Wegmann U."/>
            <person name="Louis P."/>
            <person name="Goesmann A."/>
            <person name="Henrissat B."/>
            <person name="Duncan S.H."/>
            <person name="Flint H.J."/>
        </authorList>
    </citation>
    <scope>NUCLEOTIDE SEQUENCE</scope>
    <source>
        <strain evidence="1">CGMCC 1.12707</strain>
    </source>
</reference>
<gene>
    <name evidence="1" type="ORF">GCM10010984_04670</name>
    <name evidence="2" type="ORF">SAMN05443634_10425</name>
</gene>